<proteinExistence type="predicted"/>
<organism evidence="2">
    <name type="scientific">Populus alba</name>
    <name type="common">White poplar</name>
    <dbReference type="NCBI Taxonomy" id="43335"/>
    <lineage>
        <taxon>Eukaryota</taxon>
        <taxon>Viridiplantae</taxon>
        <taxon>Streptophyta</taxon>
        <taxon>Embryophyta</taxon>
        <taxon>Tracheophyta</taxon>
        <taxon>Spermatophyta</taxon>
        <taxon>Magnoliopsida</taxon>
        <taxon>eudicotyledons</taxon>
        <taxon>Gunneridae</taxon>
        <taxon>Pentapetalae</taxon>
        <taxon>rosids</taxon>
        <taxon>fabids</taxon>
        <taxon>Malpighiales</taxon>
        <taxon>Salicaceae</taxon>
        <taxon>Saliceae</taxon>
        <taxon>Populus</taxon>
    </lineage>
</organism>
<feature type="region of interest" description="Disordered" evidence="1">
    <location>
        <begin position="344"/>
        <end position="365"/>
    </location>
</feature>
<gene>
    <name evidence="2" type="ORF">D5086_0000139550</name>
</gene>
<dbReference type="EMBL" id="RCHU01000449">
    <property type="protein sequence ID" value="TKS04849.1"/>
    <property type="molecule type" value="Genomic_DNA"/>
</dbReference>
<reference evidence="2" key="1">
    <citation type="submission" date="2018-10" db="EMBL/GenBank/DDBJ databases">
        <title>Population genomic analysis revealed the cold adaptation of white poplar.</title>
        <authorList>
            <person name="Liu Y.-J."/>
        </authorList>
    </citation>
    <scope>NUCLEOTIDE SEQUENCE [LARGE SCALE GENOMIC DNA]</scope>
    <source>
        <strain evidence="2">PAL-ZL1</strain>
    </source>
</reference>
<evidence type="ECO:0000313" key="2">
    <source>
        <dbReference type="EMBL" id="TKS04849.1"/>
    </source>
</evidence>
<comment type="caution">
    <text evidence="2">The sequence shown here is derived from an EMBL/GenBank/DDBJ whole genome shotgun (WGS) entry which is preliminary data.</text>
</comment>
<dbReference type="AlphaFoldDB" id="A0A4U5Q518"/>
<protein>
    <submittedName>
        <fullName evidence="2">TMV resistance protein N-like</fullName>
    </submittedName>
</protein>
<accession>A0A4U5Q518</accession>
<evidence type="ECO:0000256" key="1">
    <source>
        <dbReference type="SAM" id="MobiDB-lite"/>
    </source>
</evidence>
<name>A0A4U5Q518_POPAL</name>
<sequence>MIPNWFSYRGKGSSLSFHIPPVFRGLVVGVVCQRLIGLIGSAKLCIRNKSNGIQLFEATVSDCVGRNWLRYISLSEMAMKEYCEDEELELCVGLYTGEDAEVFECGIHVIVEKTDSFEGSEWDHESRVGRDRGIPAPPYLSQYARYNFFEIYGKQRLGNLSKNTKDRLLERIFNYHFLEYFIPFKAFSVPYDYSIIPKWFSYGGEGCSLSFDIPPDFEGLVIWAVCSGAIWHQELKAIIKNKSNGVQLFEATHAMPYFRSRWLRVISRREMAMEKYCGADGLELHVILRSEKSEVVRSGIHVIHPFGRSNYDQTPALDHDIYNKESFEGSEGDHDIDYYETSFEGSGSSDHEIDNQEYSEVESDRTIPSPPYHLLHHPRHGLMRFSTRQQWKAFLIRAFSLWKTIVMQKFLPDDLN</sequence>